<evidence type="ECO:0000256" key="2">
    <source>
        <dbReference type="ARBA" id="ARBA00007171"/>
    </source>
</evidence>
<dbReference type="Gene3D" id="3.40.710.10">
    <property type="entry name" value="DD-peptidase/beta-lactamase superfamily"/>
    <property type="match status" value="1"/>
</dbReference>
<evidence type="ECO:0000256" key="4">
    <source>
        <dbReference type="SAM" id="MobiDB-lite"/>
    </source>
</evidence>
<dbReference type="InterPro" id="IPR050515">
    <property type="entry name" value="Beta-lactam/transpept"/>
</dbReference>
<dbReference type="GO" id="GO:0071555">
    <property type="term" value="P:cell wall organization"/>
    <property type="evidence" value="ECO:0007669"/>
    <property type="project" value="TreeGrafter"/>
</dbReference>
<protein>
    <submittedName>
        <fullName evidence="7">Cell division protein FtsI</fullName>
    </submittedName>
</protein>
<keyword evidence="3" id="KW-0472">Membrane</keyword>
<feature type="compositionally biased region" description="Low complexity" evidence="4">
    <location>
        <begin position="665"/>
        <end position="686"/>
    </location>
</feature>
<dbReference type="InterPro" id="IPR012338">
    <property type="entry name" value="Beta-lactam/transpept-like"/>
</dbReference>
<dbReference type="InterPro" id="IPR005311">
    <property type="entry name" value="PBP_dimer"/>
</dbReference>
<comment type="subcellular location">
    <subcellularLocation>
        <location evidence="1">Membrane</location>
    </subcellularLocation>
</comment>
<keyword evidence="8" id="KW-1185">Reference proteome</keyword>
<evidence type="ECO:0000256" key="1">
    <source>
        <dbReference type="ARBA" id="ARBA00004370"/>
    </source>
</evidence>
<evidence type="ECO:0000259" key="5">
    <source>
        <dbReference type="Pfam" id="PF00905"/>
    </source>
</evidence>
<dbReference type="Pfam" id="PF00905">
    <property type="entry name" value="Transpeptidase"/>
    <property type="match status" value="1"/>
</dbReference>
<dbReference type="InterPro" id="IPR036138">
    <property type="entry name" value="PBP_dimer_sf"/>
</dbReference>
<dbReference type="GO" id="GO:0008658">
    <property type="term" value="F:penicillin binding"/>
    <property type="evidence" value="ECO:0007669"/>
    <property type="project" value="InterPro"/>
</dbReference>
<proteinExistence type="inferred from homology"/>
<evidence type="ECO:0000259" key="6">
    <source>
        <dbReference type="Pfam" id="PF03717"/>
    </source>
</evidence>
<sequence>MRKKGYNKLTIKMQKKLVVLFTFILLAFVGLTYRLFTITRDNGERYKKQVLSQQRYDSKTLPFKRGTIYDANGSVLASSEKVYNVILDAVAITDNKGEYLEPTLNALRSELGIDTASVRTYIEENSETSRYRVLARRLEYEEIQSFVEMQNAEDSLIKGIWFEEEYKRIYPGNSLACDVIGFTTSDNVGSYGLEEYYNDVLSGTPGREYGYLNDDSNLERTTIPAEDGNSIVSTIDSNVQRIVEKYLKKHDEEYKDNAHEGNGSRNTGCIIMDVNSGEVIAMAGYPVFNLNDTRNTDALIGMPILDENDKVTGEYINAENLDTITSDSDVFYRHLNALWKNFCINDTYEPGSVSKPFTVAAGIESGSITGNESYNCEGLLEIGGEKIRCHNRYGDGYLTVPEAIERSCNVNMMYIAQATGKETFVDFQHIFNIGLKTNIDLAGEARTASLVYNKQTMGPTELATNSFGQGYNATMIEMMAGFCSLINGGYYYEPHMVSKIISPSGATVQNIEPRILKQTISETTSAKIREMCNLVVSGANGTGKTARPAGYMIGGKTGTAETLPRGNKEYVVSFLGYAPIDDPQIAIYVVVDRPNVPGNIMDDAKFATRIVKNILTEVLPYEGIFMTEELTDKEREELEALQIEIMTPPITDGTGEEEPEGEGGENSNPEGAEGSDAEGQGEPPEGAEGGESTKIWTTFPIDPETGYAIDPETGDYVDPETGAVLGGSYDDGAETTGTPPPSPEPTQTPEEE</sequence>
<dbReference type="InterPro" id="IPR001460">
    <property type="entry name" value="PCN-bd_Tpept"/>
</dbReference>
<accession>A0A9X5BG76</accession>
<reference evidence="7" key="1">
    <citation type="submission" date="2018-09" db="EMBL/GenBank/DDBJ databases">
        <title>Murine metabolic-syndrome-specific gut microbial biobank.</title>
        <authorList>
            <person name="Liu C."/>
        </authorList>
    </citation>
    <scope>NUCLEOTIDE SEQUENCE</scope>
    <source>
        <strain evidence="7">D42-62</strain>
    </source>
</reference>
<name>A0A9X5BG76_9FIRM</name>
<keyword evidence="7" id="KW-0132">Cell division</keyword>
<dbReference type="Pfam" id="PF03717">
    <property type="entry name" value="PBP_dimer"/>
    <property type="match status" value="1"/>
</dbReference>
<comment type="similarity">
    <text evidence="2">Belongs to the transpeptidase family.</text>
</comment>
<dbReference type="SUPFAM" id="SSF56519">
    <property type="entry name" value="Penicillin binding protein dimerisation domain"/>
    <property type="match status" value="1"/>
</dbReference>
<gene>
    <name evidence="7" type="ORF">D5281_12760</name>
</gene>
<dbReference type="EMBL" id="QZDT01000019">
    <property type="protein sequence ID" value="NBJ93439.1"/>
    <property type="molecule type" value="Genomic_DNA"/>
</dbReference>
<dbReference type="PANTHER" id="PTHR30627:SF1">
    <property type="entry name" value="PEPTIDOGLYCAN D,D-TRANSPEPTIDASE FTSI"/>
    <property type="match status" value="1"/>
</dbReference>
<evidence type="ECO:0000313" key="7">
    <source>
        <dbReference type="EMBL" id="NBJ93439.1"/>
    </source>
</evidence>
<organism evidence="7 8">
    <name type="scientific">Parablautia muri</name>
    <dbReference type="NCBI Taxonomy" id="2320879"/>
    <lineage>
        <taxon>Bacteria</taxon>
        <taxon>Bacillati</taxon>
        <taxon>Bacillota</taxon>
        <taxon>Clostridia</taxon>
        <taxon>Lachnospirales</taxon>
        <taxon>Lachnospiraceae</taxon>
        <taxon>Parablautia</taxon>
    </lineage>
</organism>
<dbReference type="GO" id="GO:0005886">
    <property type="term" value="C:plasma membrane"/>
    <property type="evidence" value="ECO:0007669"/>
    <property type="project" value="TreeGrafter"/>
</dbReference>
<dbReference type="OrthoDB" id="9804124at2"/>
<dbReference type="Proteomes" id="UP001154420">
    <property type="component" value="Unassembled WGS sequence"/>
</dbReference>
<dbReference type="AlphaFoldDB" id="A0A9X5BG76"/>
<dbReference type="RefSeq" id="WP_160560510.1">
    <property type="nucleotide sequence ID" value="NZ_QZDT01000019.1"/>
</dbReference>
<dbReference type="PANTHER" id="PTHR30627">
    <property type="entry name" value="PEPTIDOGLYCAN D,D-TRANSPEPTIDASE"/>
    <property type="match status" value="1"/>
</dbReference>
<evidence type="ECO:0000256" key="3">
    <source>
        <dbReference type="ARBA" id="ARBA00023136"/>
    </source>
</evidence>
<comment type="caution">
    <text evidence="7">The sequence shown here is derived from an EMBL/GenBank/DDBJ whole genome shotgun (WGS) entry which is preliminary data.</text>
</comment>
<dbReference type="GO" id="GO:0051301">
    <property type="term" value="P:cell division"/>
    <property type="evidence" value="ECO:0007669"/>
    <property type="project" value="UniProtKB-KW"/>
</dbReference>
<feature type="region of interest" description="Disordered" evidence="4">
    <location>
        <begin position="644"/>
        <end position="752"/>
    </location>
</feature>
<feature type="domain" description="Penicillin-binding protein transpeptidase" evidence="5">
    <location>
        <begin position="269"/>
        <end position="615"/>
    </location>
</feature>
<keyword evidence="7" id="KW-0131">Cell cycle</keyword>
<evidence type="ECO:0000313" key="8">
    <source>
        <dbReference type="Proteomes" id="UP001154420"/>
    </source>
</evidence>
<feature type="compositionally biased region" description="Acidic residues" evidence="4">
    <location>
        <begin position="654"/>
        <end position="663"/>
    </location>
</feature>
<feature type="domain" description="Penicillin-binding protein dimerisation" evidence="6">
    <location>
        <begin position="64"/>
        <end position="218"/>
    </location>
</feature>
<dbReference type="SUPFAM" id="SSF56601">
    <property type="entry name" value="beta-lactamase/transpeptidase-like"/>
    <property type="match status" value="1"/>
</dbReference>
<dbReference type="Gene3D" id="3.90.1310.10">
    <property type="entry name" value="Penicillin-binding protein 2a (Domain 2)"/>
    <property type="match status" value="1"/>
</dbReference>